<dbReference type="RefSeq" id="WP_181243144.1">
    <property type="nucleotide sequence ID" value="NZ_PVTL01000001.1"/>
</dbReference>
<dbReference type="Gene3D" id="1.10.287.130">
    <property type="match status" value="1"/>
</dbReference>
<feature type="transmembrane region" description="Helical" evidence="10">
    <location>
        <begin position="32"/>
        <end position="54"/>
    </location>
</feature>
<proteinExistence type="predicted"/>
<dbReference type="GO" id="GO:0000155">
    <property type="term" value="F:phosphorelay sensor kinase activity"/>
    <property type="evidence" value="ECO:0007669"/>
    <property type="project" value="InterPro"/>
</dbReference>
<dbReference type="InterPro" id="IPR035965">
    <property type="entry name" value="PAS-like_dom_sf"/>
</dbReference>
<dbReference type="FunFam" id="3.30.565.10:FF:000006">
    <property type="entry name" value="Sensor histidine kinase WalK"/>
    <property type="match status" value="1"/>
</dbReference>
<keyword evidence="10" id="KW-0812">Transmembrane</keyword>
<feature type="transmembrane region" description="Helical" evidence="10">
    <location>
        <begin position="100"/>
        <end position="120"/>
    </location>
</feature>
<dbReference type="Pfam" id="PF08448">
    <property type="entry name" value="PAS_4"/>
    <property type="match status" value="1"/>
</dbReference>
<dbReference type="Pfam" id="PF02518">
    <property type="entry name" value="HATPase_c"/>
    <property type="match status" value="1"/>
</dbReference>
<comment type="subcellular location">
    <subcellularLocation>
        <location evidence="3">Cell membrane</location>
    </subcellularLocation>
</comment>
<organism evidence="12 13">
    <name type="scientific">Glaciihabitans tibetensis</name>
    <dbReference type="NCBI Taxonomy" id="1266600"/>
    <lineage>
        <taxon>Bacteria</taxon>
        <taxon>Bacillati</taxon>
        <taxon>Actinomycetota</taxon>
        <taxon>Actinomycetes</taxon>
        <taxon>Micrococcales</taxon>
        <taxon>Microbacteriaceae</taxon>
        <taxon>Glaciihabitans</taxon>
    </lineage>
</organism>
<dbReference type="InterPro" id="IPR003594">
    <property type="entry name" value="HATPase_dom"/>
</dbReference>
<accession>A0A2T0VJQ3</accession>
<dbReference type="GO" id="GO:0005886">
    <property type="term" value="C:plasma membrane"/>
    <property type="evidence" value="ECO:0007669"/>
    <property type="project" value="UniProtKB-SubCell"/>
</dbReference>
<dbReference type="PANTHER" id="PTHR43047:SF72">
    <property type="entry name" value="OSMOSENSING HISTIDINE PROTEIN KINASE SLN1"/>
    <property type="match status" value="1"/>
</dbReference>
<gene>
    <name evidence="12" type="ORF">B0I08_101583</name>
</gene>
<evidence type="ECO:0000256" key="2">
    <source>
        <dbReference type="ARBA" id="ARBA00001968"/>
    </source>
</evidence>
<dbReference type="PANTHER" id="PTHR43047">
    <property type="entry name" value="TWO-COMPONENT HISTIDINE PROTEIN KINASE"/>
    <property type="match status" value="1"/>
</dbReference>
<dbReference type="SMART" id="SM00388">
    <property type="entry name" value="HisKA"/>
    <property type="match status" value="1"/>
</dbReference>
<evidence type="ECO:0000256" key="6">
    <source>
        <dbReference type="ARBA" id="ARBA00022679"/>
    </source>
</evidence>
<evidence type="ECO:0000256" key="4">
    <source>
        <dbReference type="ARBA" id="ARBA00012438"/>
    </source>
</evidence>
<dbReference type="Gene3D" id="3.30.565.10">
    <property type="entry name" value="Histidine kinase-like ATPase, C-terminal domain"/>
    <property type="match status" value="1"/>
</dbReference>
<evidence type="ECO:0000313" key="13">
    <source>
        <dbReference type="Proteomes" id="UP000237983"/>
    </source>
</evidence>
<evidence type="ECO:0000313" key="12">
    <source>
        <dbReference type="EMBL" id="PRY70447.1"/>
    </source>
</evidence>
<comment type="caution">
    <text evidence="12">The sequence shown here is derived from an EMBL/GenBank/DDBJ whole genome shotgun (WGS) entry which is preliminary data.</text>
</comment>
<keyword evidence="13" id="KW-1185">Reference proteome</keyword>
<dbReference type="Pfam" id="PF00512">
    <property type="entry name" value="HisKA"/>
    <property type="match status" value="1"/>
</dbReference>
<dbReference type="Proteomes" id="UP000237983">
    <property type="component" value="Unassembled WGS sequence"/>
</dbReference>
<dbReference type="SUPFAM" id="SSF55785">
    <property type="entry name" value="PYP-like sensor domain (PAS domain)"/>
    <property type="match status" value="1"/>
</dbReference>
<keyword evidence="6" id="KW-0808">Transferase</keyword>
<dbReference type="SUPFAM" id="SSF47384">
    <property type="entry name" value="Homodimeric domain of signal transducing histidine kinase"/>
    <property type="match status" value="1"/>
</dbReference>
<dbReference type="PROSITE" id="PS50109">
    <property type="entry name" value="HIS_KIN"/>
    <property type="match status" value="1"/>
</dbReference>
<evidence type="ECO:0000256" key="10">
    <source>
        <dbReference type="SAM" id="Phobius"/>
    </source>
</evidence>
<evidence type="ECO:0000256" key="1">
    <source>
        <dbReference type="ARBA" id="ARBA00000085"/>
    </source>
</evidence>
<dbReference type="GO" id="GO:0005509">
    <property type="term" value="F:calcium ion binding"/>
    <property type="evidence" value="ECO:0007669"/>
    <property type="project" value="UniProtKB-ARBA"/>
</dbReference>
<dbReference type="InterPro" id="IPR036890">
    <property type="entry name" value="HATPase_C_sf"/>
</dbReference>
<protein>
    <recommendedName>
        <fullName evidence="4">histidine kinase</fullName>
        <ecNumber evidence="4">2.7.13.3</ecNumber>
    </recommendedName>
</protein>
<dbReference type="CDD" id="cd00082">
    <property type="entry name" value="HisKA"/>
    <property type="match status" value="1"/>
</dbReference>
<dbReference type="GO" id="GO:0009927">
    <property type="term" value="F:histidine phosphotransfer kinase activity"/>
    <property type="evidence" value="ECO:0007669"/>
    <property type="project" value="TreeGrafter"/>
</dbReference>
<evidence type="ECO:0000259" key="11">
    <source>
        <dbReference type="PROSITE" id="PS50109"/>
    </source>
</evidence>
<feature type="domain" description="Histidine kinase" evidence="11">
    <location>
        <begin position="312"/>
        <end position="528"/>
    </location>
</feature>
<dbReference type="InterPro" id="IPR036097">
    <property type="entry name" value="HisK_dim/P_sf"/>
</dbReference>
<keyword evidence="9 10" id="KW-0472">Membrane</keyword>
<dbReference type="FunFam" id="1.10.287.130:FF:000001">
    <property type="entry name" value="Two-component sensor histidine kinase"/>
    <property type="match status" value="1"/>
</dbReference>
<keyword evidence="8" id="KW-0902">Two-component regulatory system</keyword>
<comment type="cofactor">
    <cofactor evidence="2">
        <name>a divalent metal cation</name>
        <dbReference type="ChEBI" id="CHEBI:60240"/>
    </cofactor>
</comment>
<dbReference type="EC" id="2.7.13.3" evidence="4"/>
<dbReference type="InterPro" id="IPR003661">
    <property type="entry name" value="HisK_dim/P_dom"/>
</dbReference>
<feature type="transmembrane region" description="Helical" evidence="10">
    <location>
        <begin position="61"/>
        <end position="80"/>
    </location>
</feature>
<keyword evidence="7 12" id="KW-0418">Kinase</keyword>
<dbReference type="InterPro" id="IPR004358">
    <property type="entry name" value="Sig_transdc_His_kin-like_C"/>
</dbReference>
<dbReference type="Gene3D" id="3.30.450.20">
    <property type="entry name" value="PAS domain"/>
    <property type="match status" value="1"/>
</dbReference>
<evidence type="ECO:0000256" key="3">
    <source>
        <dbReference type="ARBA" id="ARBA00004236"/>
    </source>
</evidence>
<keyword evidence="5" id="KW-0597">Phosphoprotein</keyword>
<dbReference type="SUPFAM" id="SSF55874">
    <property type="entry name" value="ATPase domain of HSP90 chaperone/DNA topoisomerase II/histidine kinase"/>
    <property type="match status" value="1"/>
</dbReference>
<dbReference type="AlphaFoldDB" id="A0A2T0VJQ3"/>
<sequence length="545" mass="58445">MQSVAQSQLLVSASVLLLAAFALVVRPHALGLPLFFGGIGLVFVATGLAVLVPWSLANKRWAAALPLLDLVAIALMQAAAPELSAELFLVFPVLWLARNFRLFGAIGGVTVATLLLWGGWAISGRAIAVADFPTLVLLPLTLAFISATTYATSRRTTGQRLLLRSQVLLTEAAFARARAQERSLEDILNAVEFGVLAFDRAGRVTLVNESHRRSLAEFGAARDAFVHPIAYQYDGLTPFTEEARPFSRALNGQSFENVIIWTGEPGDKRVAFSVTSRMLTTVDGEPDGGIVVLRDVTAELEAIKARDSLLASVSHELRTPLTSILGYLELALDDERVAPETLRMVDIAHRNSERLLSLVTDLLNAASDADEALSMRFQHCSIAEIVEQALDDQRAVANLSGIRLRGSISDRGPASADPLRIRQVIDNLLSNAIKYNRPGGEVVIAVETVDASIRVTVSDTGVGLSQDEISHLFDRFYRTESARLSSVAGSGLGLGITRDIVRQHGGELGVSSQLGVGTTFAMSLPTARPTAVASRSALRAPTPVD</sequence>
<comment type="catalytic activity">
    <reaction evidence="1">
        <text>ATP + protein L-histidine = ADP + protein N-phospho-L-histidine.</text>
        <dbReference type="EC" id="2.7.13.3"/>
    </reaction>
</comment>
<dbReference type="InterPro" id="IPR005467">
    <property type="entry name" value="His_kinase_dom"/>
</dbReference>
<name>A0A2T0VJQ3_9MICO</name>
<evidence type="ECO:0000256" key="8">
    <source>
        <dbReference type="ARBA" id="ARBA00023012"/>
    </source>
</evidence>
<dbReference type="CDD" id="cd00075">
    <property type="entry name" value="HATPase"/>
    <property type="match status" value="1"/>
</dbReference>
<dbReference type="SMART" id="SM00387">
    <property type="entry name" value="HATPase_c"/>
    <property type="match status" value="1"/>
</dbReference>
<dbReference type="EMBL" id="PVTL01000001">
    <property type="protein sequence ID" value="PRY70447.1"/>
    <property type="molecule type" value="Genomic_DNA"/>
</dbReference>
<dbReference type="InterPro" id="IPR013656">
    <property type="entry name" value="PAS_4"/>
</dbReference>
<evidence type="ECO:0000256" key="9">
    <source>
        <dbReference type="ARBA" id="ARBA00023136"/>
    </source>
</evidence>
<feature type="transmembrane region" description="Helical" evidence="10">
    <location>
        <begin position="132"/>
        <end position="151"/>
    </location>
</feature>
<evidence type="ECO:0000256" key="5">
    <source>
        <dbReference type="ARBA" id="ARBA00022553"/>
    </source>
</evidence>
<reference evidence="12 13" key="1">
    <citation type="submission" date="2018-03" db="EMBL/GenBank/DDBJ databases">
        <title>Genomic Encyclopedia of Type Strains, Phase III (KMG-III): the genomes of soil and plant-associated and newly described type strains.</title>
        <authorList>
            <person name="Whitman W."/>
        </authorList>
    </citation>
    <scope>NUCLEOTIDE SEQUENCE [LARGE SCALE GENOMIC DNA]</scope>
    <source>
        <strain evidence="12 13">CGMCC 1.12484</strain>
    </source>
</reference>
<dbReference type="PRINTS" id="PR00344">
    <property type="entry name" value="BCTRLSENSOR"/>
</dbReference>
<keyword evidence="10" id="KW-1133">Transmembrane helix</keyword>
<evidence type="ECO:0000256" key="7">
    <source>
        <dbReference type="ARBA" id="ARBA00022777"/>
    </source>
</evidence>